<evidence type="ECO:0000313" key="9">
    <source>
        <dbReference type="EMBL" id="EFN78551.1"/>
    </source>
</evidence>
<evidence type="ECO:0000313" key="10">
    <source>
        <dbReference type="Proteomes" id="UP000008237"/>
    </source>
</evidence>
<dbReference type="SUPFAM" id="SSF53474">
    <property type="entry name" value="alpha/beta-Hydrolases"/>
    <property type="match status" value="1"/>
</dbReference>
<dbReference type="InterPro" id="IPR020806">
    <property type="entry name" value="PKS_PP-bd"/>
</dbReference>
<dbReference type="OrthoDB" id="3509362at2759"/>
<evidence type="ECO:0000259" key="8">
    <source>
        <dbReference type="PROSITE" id="PS50075"/>
    </source>
</evidence>
<dbReference type="SMART" id="SM00829">
    <property type="entry name" value="PKS_ER"/>
    <property type="match status" value="1"/>
</dbReference>
<dbReference type="SUPFAM" id="SSF51735">
    <property type="entry name" value="NAD(P)-binding Rossmann-fold domains"/>
    <property type="match status" value="2"/>
</dbReference>
<dbReference type="EC" id="3.1.2.14" evidence="1"/>
<dbReference type="CDD" id="cd05195">
    <property type="entry name" value="enoyl_red"/>
    <property type="match status" value="1"/>
</dbReference>
<proteinExistence type="predicted"/>
<dbReference type="Pfam" id="PF08659">
    <property type="entry name" value="KR"/>
    <property type="match status" value="1"/>
</dbReference>
<name>E2C0H8_HARSA</name>
<feature type="domain" description="Carrier" evidence="8">
    <location>
        <begin position="519"/>
        <end position="599"/>
    </location>
</feature>
<evidence type="ECO:0000256" key="4">
    <source>
        <dbReference type="ARBA" id="ARBA00022450"/>
    </source>
</evidence>
<dbReference type="CDD" id="cd08954">
    <property type="entry name" value="KR_1_FAS_SDR_x"/>
    <property type="match status" value="1"/>
</dbReference>
<organism evidence="10">
    <name type="scientific">Harpegnathos saltator</name>
    <name type="common">Jerdon's jumping ant</name>
    <dbReference type="NCBI Taxonomy" id="610380"/>
    <lineage>
        <taxon>Eukaryota</taxon>
        <taxon>Metazoa</taxon>
        <taxon>Ecdysozoa</taxon>
        <taxon>Arthropoda</taxon>
        <taxon>Hexapoda</taxon>
        <taxon>Insecta</taxon>
        <taxon>Pterygota</taxon>
        <taxon>Neoptera</taxon>
        <taxon>Endopterygota</taxon>
        <taxon>Hymenoptera</taxon>
        <taxon>Apocrita</taxon>
        <taxon>Aculeata</taxon>
        <taxon>Formicoidea</taxon>
        <taxon>Formicidae</taxon>
        <taxon>Ponerinae</taxon>
        <taxon>Ponerini</taxon>
        <taxon>Harpegnathos</taxon>
    </lineage>
</organism>
<dbReference type="InterPro" id="IPR057326">
    <property type="entry name" value="KR_dom"/>
</dbReference>
<dbReference type="Proteomes" id="UP000008237">
    <property type="component" value="Unassembled WGS sequence"/>
</dbReference>
<evidence type="ECO:0000256" key="6">
    <source>
        <dbReference type="ARBA" id="ARBA00022679"/>
    </source>
</evidence>
<keyword evidence="6" id="KW-0808">Transferase</keyword>
<keyword evidence="10" id="KW-1185">Reference proteome</keyword>
<dbReference type="PANTHER" id="PTHR43775:SF23">
    <property type="entry name" value="FATTY ACID SYNTHASE 3"/>
    <property type="match status" value="1"/>
</dbReference>
<dbReference type="AlphaFoldDB" id="E2C0H8"/>
<dbReference type="EMBL" id="GL451785">
    <property type="protein sequence ID" value="EFN78551.1"/>
    <property type="molecule type" value="Genomic_DNA"/>
</dbReference>
<dbReference type="SMART" id="SM00823">
    <property type="entry name" value="PKS_PP"/>
    <property type="match status" value="1"/>
</dbReference>
<dbReference type="EC" id="2.3.1.85" evidence="2"/>
<dbReference type="InterPro" id="IPR050091">
    <property type="entry name" value="PKS_NRPS_Biosynth_Enz"/>
</dbReference>
<dbReference type="InterPro" id="IPR029058">
    <property type="entry name" value="AB_hydrolase_fold"/>
</dbReference>
<dbReference type="InterPro" id="IPR013968">
    <property type="entry name" value="PKS_KR"/>
</dbReference>
<evidence type="ECO:0000256" key="7">
    <source>
        <dbReference type="ARBA" id="ARBA00044883"/>
    </source>
</evidence>
<keyword evidence="4" id="KW-0596">Phosphopantetheine</keyword>
<dbReference type="PANTHER" id="PTHR43775">
    <property type="entry name" value="FATTY ACID SYNTHASE"/>
    <property type="match status" value="1"/>
</dbReference>
<dbReference type="PROSITE" id="PS50075">
    <property type="entry name" value="CARRIER"/>
    <property type="match status" value="1"/>
</dbReference>
<evidence type="ECO:0000256" key="2">
    <source>
        <dbReference type="ARBA" id="ARBA00012873"/>
    </source>
</evidence>
<dbReference type="Pfam" id="PF00550">
    <property type="entry name" value="PP-binding"/>
    <property type="match status" value="1"/>
</dbReference>
<dbReference type="InParanoid" id="E2C0H8"/>
<dbReference type="GO" id="GO:0004312">
    <property type="term" value="F:fatty acid synthase activity"/>
    <property type="evidence" value="ECO:0007669"/>
    <property type="project" value="UniProtKB-EC"/>
</dbReference>
<dbReference type="Gene3D" id="1.10.1200.10">
    <property type="entry name" value="ACP-like"/>
    <property type="match status" value="1"/>
</dbReference>
<gene>
    <name evidence="9" type="ORF">EAI_05683</name>
</gene>
<dbReference type="Pfam" id="PF13602">
    <property type="entry name" value="ADH_zinc_N_2"/>
    <property type="match status" value="1"/>
</dbReference>
<dbReference type="STRING" id="610380.E2C0H8"/>
<keyword evidence="5" id="KW-0597">Phosphoprotein</keyword>
<evidence type="ECO:0000256" key="1">
    <source>
        <dbReference type="ARBA" id="ARBA00012480"/>
    </source>
</evidence>
<dbReference type="InterPro" id="IPR009081">
    <property type="entry name" value="PP-bd_ACP"/>
</dbReference>
<dbReference type="Gene3D" id="3.40.50.720">
    <property type="entry name" value="NAD(P)-binding Rossmann-like Domain"/>
    <property type="match status" value="1"/>
</dbReference>
<dbReference type="SUPFAM" id="SSF47336">
    <property type="entry name" value="ACP-like"/>
    <property type="match status" value="1"/>
</dbReference>
<dbReference type="InterPro" id="IPR001031">
    <property type="entry name" value="Thioesterase"/>
</dbReference>
<sequence length="863" mass="96618">MVNFDPLYFLNGAYAHLEILQGFLGHHKGISNVAIQDHVMSWVIPDEWTFEDAATVPCVYATSCYALYEKGKMKKGDKILIHSGTGGVGQAAIHLALYEGCEVFTTVGTLEKRQFIRETFPSIFDDHIGNSRDTSFEQMILEQTRGRGVDIVLNSLAEEKLQASIRCLAKGGRFLEIGKYDLIADNTLDRMIFAKGISFHAIMLDNIVNSTTENNEIVYKYMLRGLKNGSIKTLPRKVFERTEVEAAFRYMAAGKHIGKILIRIHDENEPLGLPVLAYPRFFCKFHKSYVILGGLGGFGLELADCLILRGAKNLLLTSRTGLRNGYQRSRVELWKSYGVNVQIIAGADASDRKDCTFILNSAAEMASVDAIFNLAVVLKDSFYKNQTAESFEESFKPKAMATKMVDELSRKMCPDLRHFIVFSSVSCGRGNVGQTNYGMANSIMERICERRVQDGLPGMAIQWGAVGDVGLVADMQEDNKELIIGGTLQQKIQSCLESLDTFMILNRPIVGSMVVAEKRAELGGVMDILETVASIMGVKDVKTVGHRTPLSEIGMDSMMAVEIKQTLEREFDVYLTAQDIRSLTFEKLRNMADKDKRFEQTEIFDSAGVKFLIHLLSSLDIVPDVCMEMTTRKETGKKQIFLLPGIEGCASIFNSLASKIKSPVTCLQHGANNIPMSESVLQSAATLIPYIISKIGDSTEFIIVGYSYGTLIAIEVMRLLEARNFTGYLILIDGTPDYMKTMKEHHFPFTNLQEFQNNILLNLMDLFYSNDNISILIELSKHDTWEKKLDAFIECLPDDIIQMTLVENYKTYCTTIYKHLIAVHEYNASLLPPLKSHILLLKPTMPYLLSADENDGLNKVSLM</sequence>
<protein>
    <recommendedName>
        <fullName evidence="3">Fatty acid synthase</fullName>
        <ecNumber evidence="2">2.3.1.85</ecNumber>
        <ecNumber evidence="1">3.1.2.14</ecNumber>
    </recommendedName>
</protein>
<dbReference type="InterPro" id="IPR020843">
    <property type="entry name" value="ER"/>
</dbReference>
<dbReference type="OMA" id="RINTWHT"/>
<evidence type="ECO:0000256" key="5">
    <source>
        <dbReference type="ARBA" id="ARBA00022553"/>
    </source>
</evidence>
<dbReference type="Gene3D" id="3.90.180.10">
    <property type="entry name" value="Medium-chain alcohol dehydrogenases, catalytic domain"/>
    <property type="match status" value="1"/>
</dbReference>
<dbReference type="SMART" id="SM00822">
    <property type="entry name" value="PKS_KR"/>
    <property type="match status" value="1"/>
</dbReference>
<dbReference type="GO" id="GO:0031177">
    <property type="term" value="F:phosphopantetheine binding"/>
    <property type="evidence" value="ECO:0007669"/>
    <property type="project" value="InterPro"/>
</dbReference>
<dbReference type="Gene3D" id="3.40.50.1820">
    <property type="entry name" value="alpha/beta hydrolase"/>
    <property type="match status" value="1"/>
</dbReference>
<evidence type="ECO:0000256" key="3">
    <source>
        <dbReference type="ARBA" id="ARBA00018769"/>
    </source>
</evidence>
<dbReference type="Pfam" id="PF00975">
    <property type="entry name" value="Thioesterase"/>
    <property type="match status" value="1"/>
</dbReference>
<dbReference type="InterPro" id="IPR036291">
    <property type="entry name" value="NAD(P)-bd_dom_sf"/>
</dbReference>
<dbReference type="GO" id="GO:0016491">
    <property type="term" value="F:oxidoreductase activity"/>
    <property type="evidence" value="ECO:0007669"/>
    <property type="project" value="InterPro"/>
</dbReference>
<reference evidence="9 10" key="1">
    <citation type="journal article" date="2010" name="Science">
        <title>Genomic comparison of the ants Camponotus floridanus and Harpegnathos saltator.</title>
        <authorList>
            <person name="Bonasio R."/>
            <person name="Zhang G."/>
            <person name="Ye C."/>
            <person name="Mutti N.S."/>
            <person name="Fang X."/>
            <person name="Qin N."/>
            <person name="Donahue G."/>
            <person name="Yang P."/>
            <person name="Li Q."/>
            <person name="Li C."/>
            <person name="Zhang P."/>
            <person name="Huang Z."/>
            <person name="Berger S.L."/>
            <person name="Reinberg D."/>
            <person name="Wang J."/>
            <person name="Liebig J."/>
        </authorList>
    </citation>
    <scope>NUCLEOTIDE SEQUENCE [LARGE SCALE GENOMIC DNA]</scope>
    <source>
        <strain evidence="9 10">R22 G/1</strain>
    </source>
</reference>
<dbReference type="FunFam" id="1.10.1200.10:FF:000013">
    <property type="entry name" value="Fatty acid synthase"/>
    <property type="match status" value="1"/>
</dbReference>
<comment type="catalytic activity">
    <reaction evidence="7">
        <text>acetyl-CoA + n malonyl-CoA + 2n NADPH + 2n H(+) = a long-chain fatty acid + (n+1) CoA + n CO2 + 2n NADP(+).</text>
        <dbReference type="EC" id="2.3.1.85"/>
    </reaction>
</comment>
<accession>E2C0H8</accession>
<dbReference type="FunFam" id="3.40.50.720:FF:000209">
    <property type="entry name" value="Polyketide synthase Pks12"/>
    <property type="match status" value="1"/>
</dbReference>
<dbReference type="GO" id="GO:0006633">
    <property type="term" value="P:fatty acid biosynthetic process"/>
    <property type="evidence" value="ECO:0007669"/>
    <property type="project" value="TreeGrafter"/>
</dbReference>
<dbReference type="InterPro" id="IPR036736">
    <property type="entry name" value="ACP-like_sf"/>
</dbReference>
<dbReference type="GO" id="GO:0016297">
    <property type="term" value="F:fatty acyl-[ACP] hydrolase activity"/>
    <property type="evidence" value="ECO:0007669"/>
    <property type="project" value="UniProtKB-EC"/>
</dbReference>